<dbReference type="RefSeq" id="XP_010763620.1">
    <property type="nucleotide sequence ID" value="XM_010765318.1"/>
</dbReference>
<dbReference type="AlphaFoldDB" id="C1GM19"/>
<evidence type="ECO:0000313" key="2">
    <source>
        <dbReference type="Proteomes" id="UP000001628"/>
    </source>
</evidence>
<dbReference type="VEuPathDB" id="FungiDB:PADG_08410"/>
<reference evidence="1 2" key="1">
    <citation type="journal article" date="2011" name="PLoS Genet.">
        <title>Comparative genomic analysis of human fungal pathogens causing paracoccidioidomycosis.</title>
        <authorList>
            <person name="Desjardins C.A."/>
            <person name="Champion M.D."/>
            <person name="Holder J.W."/>
            <person name="Muszewska A."/>
            <person name="Goldberg J."/>
            <person name="Bailao A.M."/>
            <person name="Brigido M.M."/>
            <person name="Ferreira M.E."/>
            <person name="Garcia A.M."/>
            <person name="Grynberg M."/>
            <person name="Gujja S."/>
            <person name="Heiman D.I."/>
            <person name="Henn M.R."/>
            <person name="Kodira C.D."/>
            <person name="Leon-Narvaez H."/>
            <person name="Longo L.V."/>
            <person name="Ma L.J."/>
            <person name="Malavazi I."/>
            <person name="Matsuo A.L."/>
            <person name="Morais F.V."/>
            <person name="Pereira M."/>
            <person name="Rodriguez-Brito S."/>
            <person name="Sakthikumar S."/>
            <person name="Salem-Izacc S.M."/>
            <person name="Sykes S.M."/>
            <person name="Teixeira M.M."/>
            <person name="Vallejo M.C."/>
            <person name="Walter M.E."/>
            <person name="Yandava C."/>
            <person name="Young S."/>
            <person name="Zeng Q."/>
            <person name="Zucker J."/>
            <person name="Felipe M.S."/>
            <person name="Goldman G.H."/>
            <person name="Haas B.J."/>
            <person name="McEwen J.G."/>
            <person name="Nino-Vega G."/>
            <person name="Puccia R."/>
            <person name="San-Blas G."/>
            <person name="Soares C.M."/>
            <person name="Birren B.W."/>
            <person name="Cuomo C.A."/>
        </authorList>
    </citation>
    <scope>NUCLEOTIDE SEQUENCE [LARGE SCALE GENOMIC DNA]</scope>
    <source>
        <strain evidence="1 2">Pb18</strain>
    </source>
</reference>
<dbReference type="GeneID" id="22586705"/>
<evidence type="ECO:0000313" key="1">
    <source>
        <dbReference type="EMBL" id="EEH43485.2"/>
    </source>
</evidence>
<gene>
    <name evidence="1" type="ORF">PADG_08410</name>
</gene>
<dbReference type="InParanoid" id="C1GM19"/>
<name>C1GM19_PARBD</name>
<dbReference type="EMBL" id="KN275972">
    <property type="protein sequence ID" value="EEH43485.2"/>
    <property type="molecule type" value="Genomic_DNA"/>
</dbReference>
<keyword evidence="2" id="KW-1185">Reference proteome</keyword>
<dbReference type="Proteomes" id="UP000001628">
    <property type="component" value="Unassembled WGS sequence"/>
</dbReference>
<accession>C1GM19</accession>
<dbReference type="eggNOG" id="ENOG502RQZK">
    <property type="taxonomic scope" value="Eukaryota"/>
</dbReference>
<sequence length="149" mass="16706">MAIAQDRACWENLISTARPHFKDAMASYCAEIGGKADDPSPDSLARHKYENFRDIFEARLSYPSRASLCQRRNGETEAPHSNWPIRDAAVQPSCVGALGTGFHACDLQLMKPVWRQEGTVLDNRTNPILKSLHPAVQRLSRLKQAESSW</sequence>
<protein>
    <submittedName>
        <fullName evidence="1">Uncharacterized protein</fullName>
    </submittedName>
</protein>
<dbReference type="KEGG" id="pbn:PADG_08410"/>
<proteinExistence type="predicted"/>
<organism evidence="1 2">
    <name type="scientific">Paracoccidioides brasiliensis (strain Pb18)</name>
    <dbReference type="NCBI Taxonomy" id="502780"/>
    <lineage>
        <taxon>Eukaryota</taxon>
        <taxon>Fungi</taxon>
        <taxon>Dikarya</taxon>
        <taxon>Ascomycota</taxon>
        <taxon>Pezizomycotina</taxon>
        <taxon>Eurotiomycetes</taxon>
        <taxon>Eurotiomycetidae</taxon>
        <taxon>Onygenales</taxon>
        <taxon>Ajellomycetaceae</taxon>
        <taxon>Paracoccidioides</taxon>
    </lineage>
</organism>
<dbReference type="HOGENOM" id="CLU_1750262_0_0_1"/>